<dbReference type="Pfam" id="PF08859">
    <property type="entry name" value="DGC"/>
    <property type="match status" value="1"/>
</dbReference>
<name>A0A0L6JWR2_9FIRM</name>
<dbReference type="RefSeq" id="WP_036939862.1">
    <property type="nucleotide sequence ID" value="NZ_LGTC01000001.1"/>
</dbReference>
<dbReference type="STRING" id="398512.Bccel_5566"/>
<dbReference type="eggNOG" id="COG4273">
    <property type="taxonomic scope" value="Bacteria"/>
</dbReference>
<evidence type="ECO:0000313" key="2">
    <source>
        <dbReference type="Proteomes" id="UP000036923"/>
    </source>
</evidence>
<accession>A0A0L6JWR2</accession>
<dbReference type="OrthoDB" id="1682385at2"/>
<evidence type="ECO:0000313" key="1">
    <source>
        <dbReference type="EMBL" id="KNY30286.1"/>
    </source>
</evidence>
<proteinExistence type="predicted"/>
<reference evidence="2" key="1">
    <citation type="submission" date="2015-07" db="EMBL/GenBank/DDBJ databases">
        <title>Near-Complete Genome Sequence of the Cellulolytic Bacterium Bacteroides (Pseudobacteroides) cellulosolvens ATCC 35603.</title>
        <authorList>
            <person name="Dassa B."/>
            <person name="Utturkar S.M."/>
            <person name="Klingeman D.M."/>
            <person name="Hurt R.A."/>
            <person name="Keller M."/>
            <person name="Xu J."/>
            <person name="Reddy Y.H.K."/>
            <person name="Borovok I."/>
            <person name="Grinberg I.R."/>
            <person name="Lamed R."/>
            <person name="Zhivin O."/>
            <person name="Bayer E.A."/>
            <person name="Brown S.D."/>
        </authorList>
    </citation>
    <scope>NUCLEOTIDE SEQUENCE [LARGE SCALE GENOMIC DNA]</scope>
    <source>
        <strain evidence="2">DSM 2933</strain>
    </source>
</reference>
<dbReference type="AlphaFoldDB" id="A0A0L6JWR2"/>
<comment type="caution">
    <text evidence="1">The sequence shown here is derived from an EMBL/GenBank/DDBJ whole genome shotgun (WGS) entry which is preliminary data.</text>
</comment>
<protein>
    <submittedName>
        <fullName evidence="1">DGC domain protein</fullName>
    </submittedName>
</protein>
<keyword evidence="2" id="KW-1185">Reference proteome</keyword>
<organism evidence="1 2">
    <name type="scientific">Pseudobacteroides cellulosolvens ATCC 35603 = DSM 2933</name>
    <dbReference type="NCBI Taxonomy" id="398512"/>
    <lineage>
        <taxon>Bacteria</taxon>
        <taxon>Bacillati</taxon>
        <taxon>Bacillota</taxon>
        <taxon>Clostridia</taxon>
        <taxon>Eubacteriales</taxon>
        <taxon>Oscillospiraceae</taxon>
        <taxon>Pseudobacteroides</taxon>
    </lineage>
</organism>
<dbReference type="Proteomes" id="UP000036923">
    <property type="component" value="Unassembled WGS sequence"/>
</dbReference>
<gene>
    <name evidence="1" type="ORF">Bccel_5566</name>
</gene>
<dbReference type="InterPro" id="IPR014958">
    <property type="entry name" value="DGC"/>
</dbReference>
<sequence>MSEGCSLCDPTKIMLFACSGGGANVGQISNQVALELTKEGKGKMYCLAGLGGHVQGLIDNTLKADKVIVIDGCSVACAKKLVEHVGVKIDGYIDITQAGIEKTPGKYEISDEDITKIKSLVEEML</sequence>
<dbReference type="EMBL" id="LGTC01000001">
    <property type="protein sequence ID" value="KNY30286.1"/>
    <property type="molecule type" value="Genomic_DNA"/>
</dbReference>
<dbReference type="PIRSF" id="PIRSF037181">
    <property type="entry name" value="DGC"/>
    <property type="match status" value="1"/>
</dbReference>